<dbReference type="KEGG" id="run:DR864_04380"/>
<organism evidence="2 3">
    <name type="scientific">Runella rosea</name>
    <dbReference type="NCBI Taxonomy" id="2259595"/>
    <lineage>
        <taxon>Bacteria</taxon>
        <taxon>Pseudomonadati</taxon>
        <taxon>Bacteroidota</taxon>
        <taxon>Cytophagia</taxon>
        <taxon>Cytophagales</taxon>
        <taxon>Spirosomataceae</taxon>
        <taxon>Runella</taxon>
    </lineage>
</organism>
<dbReference type="PANTHER" id="PTHR12526">
    <property type="entry name" value="GLYCOSYLTRANSFERASE"/>
    <property type="match status" value="1"/>
</dbReference>
<gene>
    <name evidence="2" type="ORF">DR864_04380</name>
</gene>
<name>A0A344TEF2_9BACT</name>
<protein>
    <recommendedName>
        <fullName evidence="1">Glycosyl transferase family 1 domain-containing protein</fullName>
    </recommendedName>
</protein>
<dbReference type="Proteomes" id="UP000251993">
    <property type="component" value="Chromosome"/>
</dbReference>
<dbReference type="InterPro" id="IPR001296">
    <property type="entry name" value="Glyco_trans_1"/>
</dbReference>
<dbReference type="Pfam" id="PF00534">
    <property type="entry name" value="Glycos_transf_1"/>
    <property type="match status" value="1"/>
</dbReference>
<dbReference type="Gene3D" id="3.40.50.2000">
    <property type="entry name" value="Glycogen Phosphorylase B"/>
    <property type="match status" value="2"/>
</dbReference>
<reference evidence="2 3" key="1">
    <citation type="submission" date="2018-07" db="EMBL/GenBank/DDBJ databases">
        <title>Genome sequencing of Runella.</title>
        <authorList>
            <person name="Baek M.-G."/>
            <person name="Yi H."/>
        </authorList>
    </citation>
    <scope>NUCLEOTIDE SEQUENCE [LARGE SCALE GENOMIC DNA]</scope>
    <source>
        <strain evidence="2 3">HYN0085</strain>
    </source>
</reference>
<evidence type="ECO:0000313" key="2">
    <source>
        <dbReference type="EMBL" id="AXE17023.1"/>
    </source>
</evidence>
<keyword evidence="3" id="KW-1185">Reference proteome</keyword>
<sequence length="388" mass="44673">MINILILNVSLFDGMAPSKRVFNLLEPLVDPKLIEIYNLIYSVDSKFKHGESGMINNINFFNIKFKFVNLFSFFYLGFKYLHTVNRFKNSNRILYNYGYLDLKNILFVLYARILGFKIVIDIVEDNKYHTWHNGILGYFRIKSSLLFVKLIPFITHAIIVISSQLEKKFSYLKQNKKICIIPITVSMEKFPKNVIINDFKHKINLFYGGSFGEKDGVTYLLQAFEILADEFPKLNLILTGKPHNKEANDWLNSVLKKSKNSDRIFYYGMLSIDTYYSILNSCDIFCMTRNNSQFANSGFPFKLGEYLATGKGVVASNVGDVSSYLTNNFDSILVQPESIPEIVNAISFLISNPEKIKILGENARNTAINNFSSIKLSKKFYNFLNELI</sequence>
<evidence type="ECO:0000313" key="3">
    <source>
        <dbReference type="Proteomes" id="UP000251993"/>
    </source>
</evidence>
<dbReference type="EMBL" id="CP030850">
    <property type="protein sequence ID" value="AXE17023.1"/>
    <property type="molecule type" value="Genomic_DNA"/>
</dbReference>
<dbReference type="OrthoDB" id="9816564at2"/>
<dbReference type="PANTHER" id="PTHR12526:SF630">
    <property type="entry name" value="GLYCOSYLTRANSFERASE"/>
    <property type="match status" value="1"/>
</dbReference>
<evidence type="ECO:0000259" key="1">
    <source>
        <dbReference type="Pfam" id="PF00534"/>
    </source>
</evidence>
<dbReference type="RefSeq" id="WP_114065809.1">
    <property type="nucleotide sequence ID" value="NZ_CP030850.1"/>
</dbReference>
<dbReference type="GO" id="GO:0016757">
    <property type="term" value="F:glycosyltransferase activity"/>
    <property type="evidence" value="ECO:0007669"/>
    <property type="project" value="InterPro"/>
</dbReference>
<feature type="domain" description="Glycosyl transferase family 1" evidence="1">
    <location>
        <begin position="201"/>
        <end position="365"/>
    </location>
</feature>
<dbReference type="SUPFAM" id="SSF53756">
    <property type="entry name" value="UDP-Glycosyltransferase/glycogen phosphorylase"/>
    <property type="match status" value="1"/>
</dbReference>
<proteinExistence type="predicted"/>
<dbReference type="AlphaFoldDB" id="A0A344TEF2"/>
<accession>A0A344TEF2</accession>